<reference evidence="6" key="1">
    <citation type="journal article" date="2023" name="Plant J.">
        <title>Genome sequences and population genomics provide insights into the demographic history, inbreeding, and mutation load of two 'living fossil' tree species of Dipteronia.</title>
        <authorList>
            <person name="Feng Y."/>
            <person name="Comes H.P."/>
            <person name="Chen J."/>
            <person name="Zhu S."/>
            <person name="Lu R."/>
            <person name="Zhang X."/>
            <person name="Li P."/>
            <person name="Qiu J."/>
            <person name="Olsen K.M."/>
            <person name="Qiu Y."/>
        </authorList>
    </citation>
    <scope>NUCLEOTIDE SEQUENCE</scope>
    <source>
        <strain evidence="6">NBL</strain>
    </source>
</reference>
<dbReference type="PROSITE" id="PS50213">
    <property type="entry name" value="FAS1"/>
    <property type="match status" value="1"/>
</dbReference>
<dbReference type="Pfam" id="PF02469">
    <property type="entry name" value="Fasciclin"/>
    <property type="match status" value="1"/>
</dbReference>
<feature type="domain" description="FAS1" evidence="5">
    <location>
        <begin position="38"/>
        <end position="180"/>
    </location>
</feature>
<dbReference type="InterPro" id="IPR036378">
    <property type="entry name" value="FAS1_dom_sf"/>
</dbReference>
<feature type="signal peptide" evidence="4">
    <location>
        <begin position="1"/>
        <end position="26"/>
    </location>
</feature>
<comment type="caution">
    <text evidence="6">The sequence shown here is derived from an EMBL/GenBank/DDBJ whole genome shotgun (WGS) entry which is preliminary data.</text>
</comment>
<evidence type="ECO:0000256" key="3">
    <source>
        <dbReference type="SAM" id="MobiDB-lite"/>
    </source>
</evidence>
<evidence type="ECO:0000256" key="2">
    <source>
        <dbReference type="ARBA" id="ARBA00022974"/>
    </source>
</evidence>
<keyword evidence="4" id="KW-0732">Signal</keyword>
<dbReference type="PANTHER" id="PTHR32499:SF3">
    <property type="entry name" value="FASCICLIN-LIKE ARABINOGALACTAN PROTEIN 16"/>
    <property type="match status" value="1"/>
</dbReference>
<comment type="similarity">
    <text evidence="1">Belongs to the fasciclin-like AGP family.</text>
</comment>
<dbReference type="InterPro" id="IPR044654">
    <property type="entry name" value="FLA15/16/17/18"/>
</dbReference>
<proteinExistence type="inferred from homology"/>
<protein>
    <recommendedName>
        <fullName evidence="5">FAS1 domain-containing protein</fullName>
    </recommendedName>
</protein>
<evidence type="ECO:0000313" key="6">
    <source>
        <dbReference type="EMBL" id="KAK3227058.1"/>
    </source>
</evidence>
<organism evidence="6 7">
    <name type="scientific">Dipteronia sinensis</name>
    <dbReference type="NCBI Taxonomy" id="43782"/>
    <lineage>
        <taxon>Eukaryota</taxon>
        <taxon>Viridiplantae</taxon>
        <taxon>Streptophyta</taxon>
        <taxon>Embryophyta</taxon>
        <taxon>Tracheophyta</taxon>
        <taxon>Spermatophyta</taxon>
        <taxon>Magnoliopsida</taxon>
        <taxon>eudicotyledons</taxon>
        <taxon>Gunneridae</taxon>
        <taxon>Pentapetalae</taxon>
        <taxon>rosids</taxon>
        <taxon>malvids</taxon>
        <taxon>Sapindales</taxon>
        <taxon>Sapindaceae</taxon>
        <taxon>Hippocastanoideae</taxon>
        <taxon>Acereae</taxon>
        <taxon>Dipteronia</taxon>
    </lineage>
</organism>
<keyword evidence="7" id="KW-1185">Reference proteome</keyword>
<gene>
    <name evidence="6" type="ORF">Dsin_006920</name>
</gene>
<dbReference type="Proteomes" id="UP001281410">
    <property type="component" value="Unassembled WGS sequence"/>
</dbReference>
<keyword evidence="2" id="KW-0325">Glycoprotein</keyword>
<dbReference type="Gene3D" id="2.30.180.10">
    <property type="entry name" value="FAS1 domain"/>
    <property type="match status" value="1"/>
</dbReference>
<dbReference type="InterPro" id="IPR000782">
    <property type="entry name" value="FAS1_domain"/>
</dbReference>
<evidence type="ECO:0000313" key="7">
    <source>
        <dbReference type="Proteomes" id="UP001281410"/>
    </source>
</evidence>
<keyword evidence="2" id="KW-0654">Proteoglycan</keyword>
<evidence type="ECO:0000256" key="4">
    <source>
        <dbReference type="SAM" id="SignalP"/>
    </source>
</evidence>
<evidence type="ECO:0000256" key="1">
    <source>
        <dbReference type="ARBA" id="ARBA00007843"/>
    </source>
</evidence>
<evidence type="ECO:0000259" key="5">
    <source>
        <dbReference type="PROSITE" id="PS50213"/>
    </source>
</evidence>
<feature type="region of interest" description="Disordered" evidence="3">
    <location>
        <begin position="205"/>
        <end position="227"/>
    </location>
</feature>
<feature type="chain" id="PRO_5042107501" description="FAS1 domain-containing protein" evidence="4">
    <location>
        <begin position="27"/>
        <end position="264"/>
    </location>
</feature>
<accession>A0AAE0B061</accession>
<dbReference type="SUPFAM" id="SSF82153">
    <property type="entry name" value="FAS1 domain"/>
    <property type="match status" value="1"/>
</dbReference>
<dbReference type="SMART" id="SM00554">
    <property type="entry name" value="FAS1"/>
    <property type="match status" value="1"/>
</dbReference>
<dbReference type="EMBL" id="JANJYJ010000002">
    <property type="protein sequence ID" value="KAK3227058.1"/>
    <property type="molecule type" value="Genomic_DNA"/>
</dbReference>
<name>A0AAE0B061_9ROSI</name>
<sequence>MDSHICGVSKLFFFALFFFLSTTISSATLSQNSSSQINSNSVLVALLDSHYTELAELVEKALLLQTLEEAVGKHNITIFAPRNEALERDLDPEFKRFLLEPRNLKSLQTLLMFHILPRRIQSHHWPQHKSPSTKHNTLTNDFVHLTTKKSGKKTIDAAEITRPDDVIRPDGLIHGIERLLIPRSVQEDFNRRRSLRSISAVIPQGAPEVDPRTNRLKKPACTGSSRVTTGSYQYTTQWLRVHHSLQHPHRVRVGLNTTSTAKAK</sequence>
<dbReference type="PANTHER" id="PTHR32499">
    <property type="entry name" value="FASCICLIN-LIKE ARABINOGALACTAN PROTEIN 16"/>
    <property type="match status" value="1"/>
</dbReference>
<dbReference type="AlphaFoldDB" id="A0AAE0B061"/>